<evidence type="ECO:0000256" key="8">
    <source>
        <dbReference type="ARBA" id="ARBA00023136"/>
    </source>
</evidence>
<dbReference type="PRINTS" id="PR01650">
    <property type="entry name" value="SECETRNLCASE"/>
</dbReference>
<keyword evidence="4 9" id="KW-0812">Transmembrane</keyword>
<sequence length="71" mass="8241">MVSKNAAKQDSFLQRTTKFFRGVWNELKKVHWPRRSELVTYTSVVIVSVFIVALVIWVVDSIFSTLLDLIL</sequence>
<evidence type="ECO:0000313" key="11">
    <source>
        <dbReference type="Proteomes" id="UP000197032"/>
    </source>
</evidence>
<feature type="transmembrane region" description="Helical" evidence="9">
    <location>
        <begin position="38"/>
        <end position="59"/>
    </location>
</feature>
<comment type="similarity">
    <text evidence="9">Belongs to the SecE/SEC61-gamma family.</text>
</comment>
<keyword evidence="2 9" id="KW-0813">Transport</keyword>
<comment type="caution">
    <text evidence="10">The sequence shown here is derived from an EMBL/GenBank/DDBJ whole genome shotgun (WGS) entry which is preliminary data.</text>
</comment>
<evidence type="ECO:0000256" key="3">
    <source>
        <dbReference type="ARBA" id="ARBA00022475"/>
    </source>
</evidence>
<dbReference type="GO" id="GO:0006605">
    <property type="term" value="P:protein targeting"/>
    <property type="evidence" value="ECO:0007669"/>
    <property type="project" value="UniProtKB-UniRule"/>
</dbReference>
<evidence type="ECO:0000256" key="1">
    <source>
        <dbReference type="ARBA" id="ARBA00004370"/>
    </source>
</evidence>
<dbReference type="PANTHER" id="PTHR33910">
    <property type="entry name" value="PROTEIN TRANSLOCASE SUBUNIT SECE"/>
    <property type="match status" value="1"/>
</dbReference>
<dbReference type="GO" id="GO:0009306">
    <property type="term" value="P:protein secretion"/>
    <property type="evidence" value="ECO:0007669"/>
    <property type="project" value="UniProtKB-UniRule"/>
</dbReference>
<comment type="subunit">
    <text evidence="9">Component of the Sec protein translocase complex. Heterotrimer consisting of SecY, SecE and SecG subunits. The heterotrimers can form oligomers, although 1 heterotrimer is thought to be able to translocate proteins. Interacts with the ribosome. Interacts with SecDF, and other proteins may be involved. Interacts with SecA.</text>
</comment>
<dbReference type="NCBIfam" id="TIGR00964">
    <property type="entry name" value="secE_bact"/>
    <property type="match status" value="1"/>
</dbReference>
<organism evidence="10 11">
    <name type="scientific">Calderihabitans maritimus</name>
    <dbReference type="NCBI Taxonomy" id="1246530"/>
    <lineage>
        <taxon>Bacteria</taxon>
        <taxon>Bacillati</taxon>
        <taxon>Bacillota</taxon>
        <taxon>Clostridia</taxon>
        <taxon>Neomoorellales</taxon>
        <taxon>Calderihabitantaceae</taxon>
        <taxon>Calderihabitans</taxon>
    </lineage>
</organism>
<keyword evidence="7 9" id="KW-0811">Translocation</keyword>
<keyword evidence="3 9" id="KW-1003">Cell membrane</keyword>
<gene>
    <name evidence="9" type="primary">secE</name>
    <name evidence="10" type="ORF">KKC1_12670</name>
</gene>
<dbReference type="RefSeq" id="WP_088553527.1">
    <property type="nucleotide sequence ID" value="NZ_BDGJ01000053.1"/>
</dbReference>
<evidence type="ECO:0000256" key="6">
    <source>
        <dbReference type="ARBA" id="ARBA00022989"/>
    </source>
</evidence>
<proteinExistence type="inferred from homology"/>
<dbReference type="EMBL" id="BDGJ01000053">
    <property type="protein sequence ID" value="GAW92108.1"/>
    <property type="molecule type" value="Genomic_DNA"/>
</dbReference>
<evidence type="ECO:0000313" key="10">
    <source>
        <dbReference type="EMBL" id="GAW92108.1"/>
    </source>
</evidence>
<dbReference type="Gene3D" id="1.20.5.1030">
    <property type="entry name" value="Preprotein translocase secy subunit"/>
    <property type="match status" value="1"/>
</dbReference>
<name>A0A1Z5HRP0_9FIRM</name>
<evidence type="ECO:0000256" key="5">
    <source>
        <dbReference type="ARBA" id="ARBA00022927"/>
    </source>
</evidence>
<dbReference type="AlphaFoldDB" id="A0A1Z5HRP0"/>
<dbReference type="Proteomes" id="UP000197032">
    <property type="component" value="Unassembled WGS sequence"/>
</dbReference>
<keyword evidence="5 9" id="KW-0653">Protein transport</keyword>
<dbReference type="PROSITE" id="PS01067">
    <property type="entry name" value="SECE_SEC61G"/>
    <property type="match status" value="1"/>
</dbReference>
<keyword evidence="11" id="KW-1185">Reference proteome</keyword>
<comment type="function">
    <text evidence="9">Essential subunit of the Sec protein translocation channel SecYEG. Clamps together the 2 halves of SecY. May contact the channel plug during translocation.</text>
</comment>
<dbReference type="InterPro" id="IPR038379">
    <property type="entry name" value="SecE_sf"/>
</dbReference>
<keyword evidence="6 9" id="KW-1133">Transmembrane helix</keyword>
<protein>
    <recommendedName>
        <fullName evidence="9">Protein translocase subunit SecE</fullName>
    </recommendedName>
</protein>
<accession>A0A1Z5HRP0</accession>
<dbReference type="HAMAP" id="MF_00422">
    <property type="entry name" value="SecE"/>
    <property type="match status" value="1"/>
</dbReference>
<reference evidence="11" key="1">
    <citation type="journal article" date="2017" name="Appl. Environ. Microbiol.">
        <title>Genomic analysis of Calderihabitans maritimus KKC1, a thermophilic hydrogenogenic carboxydotrophic bacterium isolated from marine sediment.</title>
        <authorList>
            <person name="Omae K."/>
            <person name="Yoneda Y."/>
            <person name="Fukuyama Y."/>
            <person name="Yoshida T."/>
            <person name="Sako Y."/>
        </authorList>
    </citation>
    <scope>NUCLEOTIDE SEQUENCE [LARGE SCALE GENOMIC DNA]</scope>
    <source>
        <strain evidence="11">KKC1</strain>
    </source>
</reference>
<dbReference type="PANTHER" id="PTHR33910:SF1">
    <property type="entry name" value="PROTEIN TRANSLOCASE SUBUNIT SECE"/>
    <property type="match status" value="1"/>
</dbReference>
<evidence type="ECO:0000256" key="7">
    <source>
        <dbReference type="ARBA" id="ARBA00023010"/>
    </source>
</evidence>
<dbReference type="InterPro" id="IPR001901">
    <property type="entry name" value="Translocase_SecE/Sec61-g"/>
</dbReference>
<dbReference type="GO" id="GO:0008320">
    <property type="term" value="F:protein transmembrane transporter activity"/>
    <property type="evidence" value="ECO:0007669"/>
    <property type="project" value="UniProtKB-UniRule"/>
</dbReference>
<dbReference type="OrthoDB" id="9799073at2"/>
<dbReference type="Pfam" id="PF00584">
    <property type="entry name" value="SecE"/>
    <property type="match status" value="1"/>
</dbReference>
<comment type="subcellular location">
    <subcellularLocation>
        <location evidence="9">Cell membrane</location>
        <topology evidence="9">Single-pass membrane protein</topology>
    </subcellularLocation>
    <subcellularLocation>
        <location evidence="1">Membrane</location>
    </subcellularLocation>
</comment>
<evidence type="ECO:0000256" key="4">
    <source>
        <dbReference type="ARBA" id="ARBA00022692"/>
    </source>
</evidence>
<dbReference type="GO" id="GO:0043952">
    <property type="term" value="P:protein transport by the Sec complex"/>
    <property type="evidence" value="ECO:0007669"/>
    <property type="project" value="UniProtKB-UniRule"/>
</dbReference>
<dbReference type="InterPro" id="IPR005807">
    <property type="entry name" value="SecE_bac"/>
</dbReference>
<keyword evidence="8 9" id="KW-0472">Membrane</keyword>
<evidence type="ECO:0000256" key="2">
    <source>
        <dbReference type="ARBA" id="ARBA00022448"/>
    </source>
</evidence>
<evidence type="ECO:0000256" key="9">
    <source>
        <dbReference type="HAMAP-Rule" id="MF_00422"/>
    </source>
</evidence>
<dbReference type="GO" id="GO:0005886">
    <property type="term" value="C:plasma membrane"/>
    <property type="evidence" value="ECO:0007669"/>
    <property type="project" value="UniProtKB-SubCell"/>
</dbReference>
<dbReference type="GO" id="GO:0065002">
    <property type="term" value="P:intracellular protein transmembrane transport"/>
    <property type="evidence" value="ECO:0007669"/>
    <property type="project" value="UniProtKB-UniRule"/>
</dbReference>